<evidence type="ECO:0000259" key="3">
    <source>
        <dbReference type="Pfam" id="PF04755"/>
    </source>
</evidence>
<protein>
    <recommendedName>
        <fullName evidence="3">Plastid lipid-associated protein/fibrillin conserved domain-containing protein</fullName>
    </recommendedName>
</protein>
<dbReference type="InterPro" id="IPR006843">
    <property type="entry name" value="PAP/fibrillin_dom"/>
</dbReference>
<keyword evidence="2" id="KW-0934">Plastid</keyword>
<name>A0ABQ7GA30_DUNSA</name>
<evidence type="ECO:0000313" key="4">
    <source>
        <dbReference type="EMBL" id="KAF5831446.1"/>
    </source>
</evidence>
<dbReference type="EMBL" id="MU069948">
    <property type="protein sequence ID" value="KAF5831446.1"/>
    <property type="molecule type" value="Genomic_DNA"/>
</dbReference>
<accession>A0ABQ7GA30</accession>
<organism evidence="4 5">
    <name type="scientific">Dunaliella salina</name>
    <name type="common">Green alga</name>
    <name type="synonym">Protococcus salinus</name>
    <dbReference type="NCBI Taxonomy" id="3046"/>
    <lineage>
        <taxon>Eukaryota</taxon>
        <taxon>Viridiplantae</taxon>
        <taxon>Chlorophyta</taxon>
        <taxon>core chlorophytes</taxon>
        <taxon>Chlorophyceae</taxon>
        <taxon>CS clade</taxon>
        <taxon>Chlamydomonadales</taxon>
        <taxon>Dunaliellaceae</taxon>
        <taxon>Dunaliella</taxon>
    </lineage>
</organism>
<keyword evidence="5" id="KW-1185">Reference proteome</keyword>
<evidence type="ECO:0000256" key="2">
    <source>
        <dbReference type="ARBA" id="ARBA00022640"/>
    </source>
</evidence>
<comment type="subcellular location">
    <subcellularLocation>
        <location evidence="1">Plastid</location>
    </subcellularLocation>
</comment>
<dbReference type="Pfam" id="PF04755">
    <property type="entry name" value="PAP_fibrillin"/>
    <property type="match status" value="1"/>
</dbReference>
<dbReference type="Proteomes" id="UP000815325">
    <property type="component" value="Unassembled WGS sequence"/>
</dbReference>
<proteinExistence type="predicted"/>
<comment type="caution">
    <text evidence="4">The sequence shown here is derived from an EMBL/GenBank/DDBJ whole genome shotgun (WGS) entry which is preliminary data.</text>
</comment>
<reference evidence="4" key="1">
    <citation type="submission" date="2017-08" db="EMBL/GenBank/DDBJ databases">
        <authorList>
            <person name="Polle J.E."/>
            <person name="Barry K."/>
            <person name="Cushman J."/>
            <person name="Schmutz J."/>
            <person name="Tran D."/>
            <person name="Hathwaick L.T."/>
            <person name="Yim W.C."/>
            <person name="Jenkins J."/>
            <person name="Mckie-Krisberg Z.M."/>
            <person name="Prochnik S."/>
            <person name="Lindquist E."/>
            <person name="Dockter R.B."/>
            <person name="Adam C."/>
            <person name="Molina H."/>
            <person name="Bunkerborg J."/>
            <person name="Jin E."/>
            <person name="Buchheim M."/>
            <person name="Magnuson J."/>
        </authorList>
    </citation>
    <scope>NUCLEOTIDE SEQUENCE</scope>
    <source>
        <strain evidence="4">CCAP 19/18</strain>
    </source>
</reference>
<sequence>MLSSFPKPLSVHCVRQRRIGNVCTHASNLQASKDVQGLKADIRKAVQGTARGRRATPTQRQQINQLVMELEKCNPKPVDPALSATGWWALMYQASLKEEPGKMPDKSTTLEGPFLATFQPLTRNIVRTRNNTQLLDLDGGRAENISNFTAFGIDGSLNIMGTAELMEPHNNSGSTRIFVEFKEFVLDWAALKFRVPLSWVRPTGWVETTYIDDDGWRVGRGDKGSIFVTSRIPNKDSAGES</sequence>
<evidence type="ECO:0000256" key="1">
    <source>
        <dbReference type="ARBA" id="ARBA00004474"/>
    </source>
</evidence>
<feature type="domain" description="Plastid lipid-associated protein/fibrillin conserved" evidence="3">
    <location>
        <begin position="38"/>
        <end position="228"/>
    </location>
</feature>
<dbReference type="InterPro" id="IPR039633">
    <property type="entry name" value="PAP"/>
</dbReference>
<gene>
    <name evidence="4" type="ORF">DUNSADRAFT_13121</name>
</gene>
<evidence type="ECO:0000313" key="5">
    <source>
        <dbReference type="Proteomes" id="UP000815325"/>
    </source>
</evidence>
<dbReference type="PANTHER" id="PTHR31906">
    <property type="entry name" value="PLASTID-LIPID-ASSOCIATED PROTEIN 4, CHLOROPLASTIC-RELATED"/>
    <property type="match status" value="1"/>
</dbReference>